<comment type="caution">
    <text evidence="1">The sequence shown here is derived from an EMBL/GenBank/DDBJ whole genome shotgun (WGS) entry which is preliminary data.</text>
</comment>
<protein>
    <submittedName>
        <fullName evidence="1">Uncharacterized protein</fullName>
    </submittedName>
</protein>
<dbReference type="EMBL" id="DPMF01000001">
    <property type="protein sequence ID" value="HCV79423.1"/>
    <property type="molecule type" value="Genomic_DNA"/>
</dbReference>
<dbReference type="SUPFAM" id="SSF159501">
    <property type="entry name" value="EreA/ChaN-like"/>
    <property type="match status" value="1"/>
</dbReference>
<dbReference type="AlphaFoldDB" id="A0A3D5IUR8"/>
<evidence type="ECO:0000313" key="2">
    <source>
        <dbReference type="Proteomes" id="UP000264330"/>
    </source>
</evidence>
<sequence>MAKYNYVNKSRLINTKAKITVQYFGDTHFGSLEQIDKTSLRSLLKKYPFLRMKDILAFSETTIAPRYTAYLFLNEYGKDIDTLEFPIKDTLAKSVLFQTANNQKRAYLLLIRQDSITMKSVINDGEEILKSIRFKIDSSNALTYSSVFENVRDDINYLRASKKLINAPVEDSLGQDWMQYQFLTTINSFVQNNIMYDSLINVFEQKRIRKQKINIASIDTSKIYHDTAAFSKISQESKSTNVVMVNENHWYPKHRIFTIQLLKKLKKNGFNYLALEALSSSFQASKITEERPYPTLSAGYYIQEPYFAHLIRIAKELGYKIIAYESSDMAVDRELGQAKKLAAIIENDPKAKILVHAGIDHILEKPTKNGRRMAVYLKEITGINPLTINQVEIIDKTTNGLTLIPFDELPPGQEKINDYYAINNIPTNLKNTYPEKEFKNYKLNLRNFNLETTLLAKIYNKEEFDIYKKNAVPVLNLKTKNSDDLEIALPVNDYVLIVLGEQGETSKGEISLKEEI</sequence>
<accession>A0A3D5IUR8</accession>
<organism evidence="1 2">
    <name type="scientific">Zunongwangia profunda</name>
    <dbReference type="NCBI Taxonomy" id="398743"/>
    <lineage>
        <taxon>Bacteria</taxon>
        <taxon>Pseudomonadati</taxon>
        <taxon>Bacteroidota</taxon>
        <taxon>Flavobacteriia</taxon>
        <taxon>Flavobacteriales</taxon>
        <taxon>Flavobacteriaceae</taxon>
        <taxon>Zunongwangia</taxon>
    </lineage>
</organism>
<dbReference type="Proteomes" id="UP000264330">
    <property type="component" value="Unassembled WGS sequence"/>
</dbReference>
<reference evidence="1 2" key="1">
    <citation type="journal article" date="2018" name="Nat. Biotechnol.">
        <title>A standardized bacterial taxonomy based on genome phylogeny substantially revises the tree of life.</title>
        <authorList>
            <person name="Parks D.H."/>
            <person name="Chuvochina M."/>
            <person name="Waite D.W."/>
            <person name="Rinke C."/>
            <person name="Skarshewski A."/>
            <person name="Chaumeil P.A."/>
            <person name="Hugenholtz P."/>
        </authorList>
    </citation>
    <scope>NUCLEOTIDE SEQUENCE [LARGE SCALE GENOMIC DNA]</scope>
    <source>
        <strain evidence="1">UBA9359</strain>
    </source>
</reference>
<evidence type="ECO:0000313" key="1">
    <source>
        <dbReference type="EMBL" id="HCV79423.1"/>
    </source>
</evidence>
<proteinExistence type="predicted"/>
<gene>
    <name evidence="1" type="ORF">DGQ38_00010</name>
</gene>
<name>A0A3D5IUR8_9FLAO</name>